<evidence type="ECO:0000259" key="4">
    <source>
        <dbReference type="PROSITE" id="PS50949"/>
    </source>
</evidence>
<dbReference type="PRINTS" id="PR00035">
    <property type="entry name" value="HTHGNTR"/>
</dbReference>
<keyword evidence="2" id="KW-0238">DNA-binding</keyword>
<evidence type="ECO:0000256" key="3">
    <source>
        <dbReference type="ARBA" id="ARBA00023163"/>
    </source>
</evidence>
<dbReference type="GO" id="GO:0003677">
    <property type="term" value="F:DNA binding"/>
    <property type="evidence" value="ECO:0007669"/>
    <property type="project" value="UniProtKB-KW"/>
</dbReference>
<keyword evidence="1" id="KW-0805">Transcription regulation</keyword>
<dbReference type="RefSeq" id="WP_267143132.1">
    <property type="nucleotide sequence ID" value="NZ_JAODIL010000075.1"/>
</dbReference>
<dbReference type="GO" id="GO:0003700">
    <property type="term" value="F:DNA-binding transcription factor activity"/>
    <property type="evidence" value="ECO:0007669"/>
    <property type="project" value="InterPro"/>
</dbReference>
<dbReference type="SMART" id="SM00895">
    <property type="entry name" value="FCD"/>
    <property type="match status" value="1"/>
</dbReference>
<keyword evidence="3" id="KW-0804">Transcription</keyword>
<dbReference type="Gene3D" id="1.10.10.10">
    <property type="entry name" value="Winged helix-like DNA-binding domain superfamily/Winged helix DNA-binding domain"/>
    <property type="match status" value="1"/>
</dbReference>
<keyword evidence="6" id="KW-1185">Reference proteome</keyword>
<dbReference type="PANTHER" id="PTHR43537">
    <property type="entry name" value="TRANSCRIPTIONAL REGULATOR, GNTR FAMILY"/>
    <property type="match status" value="1"/>
</dbReference>
<dbReference type="InterPro" id="IPR036390">
    <property type="entry name" value="WH_DNA-bd_sf"/>
</dbReference>
<evidence type="ECO:0000313" key="6">
    <source>
        <dbReference type="Proteomes" id="UP001064262"/>
    </source>
</evidence>
<dbReference type="PANTHER" id="PTHR43537:SF44">
    <property type="entry name" value="GNTR FAMILY REGULATORY PROTEIN"/>
    <property type="match status" value="1"/>
</dbReference>
<dbReference type="InterPro" id="IPR036388">
    <property type="entry name" value="WH-like_DNA-bd_sf"/>
</dbReference>
<dbReference type="Pfam" id="PF00392">
    <property type="entry name" value="GntR"/>
    <property type="match status" value="1"/>
</dbReference>
<dbReference type="SMART" id="SM00345">
    <property type="entry name" value="HTH_GNTR"/>
    <property type="match status" value="1"/>
</dbReference>
<gene>
    <name evidence="5" type="ORF">N5923_09515</name>
</gene>
<feature type="domain" description="HTH gntR-type" evidence="4">
    <location>
        <begin position="11"/>
        <end position="79"/>
    </location>
</feature>
<dbReference type="InterPro" id="IPR011711">
    <property type="entry name" value="GntR_C"/>
</dbReference>
<accession>A0A9J6PHD2</accession>
<dbReference type="InterPro" id="IPR000524">
    <property type="entry name" value="Tscrpt_reg_HTH_GntR"/>
</dbReference>
<dbReference type="AlphaFoldDB" id="A0A9J6PHD2"/>
<dbReference type="Pfam" id="PF07729">
    <property type="entry name" value="FCD"/>
    <property type="match status" value="1"/>
</dbReference>
<comment type="caution">
    <text evidence="5">The sequence shown here is derived from an EMBL/GenBank/DDBJ whole genome shotgun (WGS) entry which is preliminary data.</text>
</comment>
<sequence length="232" mass="26525">MQFEMIANAQRGLDLLIASDIARKIMTGTLNAGDILPSEVELCSRFGVSRTALREALKLLSSKGLLESRPKIGTRVRDRSHWNILDVQLLEWMTGMEATEEMYHQFLEFRRVIEPHATSLAAINATKEQRIELSRIYREMCEVDAGTFEPETWVNIDTQFHRMIFLSSGNCFYIPFGNVLTTVFKWFISYSSKEGGTCMSDHRKIYEAIMMGDAEAARQASLNLMESSKHRL</sequence>
<dbReference type="Proteomes" id="UP001064262">
    <property type="component" value="Unassembled WGS sequence"/>
</dbReference>
<dbReference type="SUPFAM" id="SSF46785">
    <property type="entry name" value="Winged helix' DNA-binding domain"/>
    <property type="match status" value="1"/>
</dbReference>
<dbReference type="InterPro" id="IPR008920">
    <property type="entry name" value="TF_FadR/GntR_C"/>
</dbReference>
<dbReference type="PROSITE" id="PS50949">
    <property type="entry name" value="HTH_GNTR"/>
    <property type="match status" value="1"/>
</dbReference>
<dbReference type="Gene3D" id="1.20.120.530">
    <property type="entry name" value="GntR ligand-binding domain-like"/>
    <property type="match status" value="1"/>
</dbReference>
<evidence type="ECO:0000256" key="2">
    <source>
        <dbReference type="ARBA" id="ARBA00023125"/>
    </source>
</evidence>
<dbReference type="EMBL" id="JAODIM010000039">
    <property type="protein sequence ID" value="MCU5777729.1"/>
    <property type="molecule type" value="Genomic_DNA"/>
</dbReference>
<evidence type="ECO:0000313" key="5">
    <source>
        <dbReference type="EMBL" id="MCU5777729.1"/>
    </source>
</evidence>
<organism evidence="5 6">
    <name type="scientific">Winslowiella arboricola</name>
    <dbReference type="NCBI Taxonomy" id="2978220"/>
    <lineage>
        <taxon>Bacteria</taxon>
        <taxon>Pseudomonadati</taxon>
        <taxon>Pseudomonadota</taxon>
        <taxon>Gammaproteobacteria</taxon>
        <taxon>Enterobacterales</taxon>
        <taxon>Erwiniaceae</taxon>
        <taxon>Winslowiella</taxon>
    </lineage>
</organism>
<dbReference type="CDD" id="cd07377">
    <property type="entry name" value="WHTH_GntR"/>
    <property type="match status" value="1"/>
</dbReference>
<dbReference type="SUPFAM" id="SSF48008">
    <property type="entry name" value="GntR ligand-binding domain-like"/>
    <property type="match status" value="1"/>
</dbReference>
<reference evidence="5" key="1">
    <citation type="submission" date="2022-09" db="EMBL/GenBank/DDBJ databases">
        <title>Winslowiella arboricola sp. nov., isolated from bleeding cankers on broadleaf hosts.</title>
        <authorList>
            <person name="Brady C."/>
            <person name="Kaur S."/>
            <person name="Crampton B."/>
            <person name="Maddock D."/>
            <person name="Arnold D."/>
            <person name="Denman S."/>
        </authorList>
    </citation>
    <scope>NUCLEOTIDE SEQUENCE</scope>
    <source>
        <strain evidence="5">BAC 15a-03b</strain>
    </source>
</reference>
<evidence type="ECO:0000256" key="1">
    <source>
        <dbReference type="ARBA" id="ARBA00023015"/>
    </source>
</evidence>
<protein>
    <submittedName>
        <fullName evidence="5">FadR family transcriptional regulator</fullName>
    </submittedName>
</protein>
<proteinExistence type="predicted"/>
<name>A0A9J6PHD2_9GAMM</name>